<dbReference type="InterPro" id="IPR011009">
    <property type="entry name" value="Kinase-like_dom_sf"/>
</dbReference>
<feature type="domain" description="Aminoglycoside phosphotransferase" evidence="1">
    <location>
        <begin position="156"/>
        <end position="199"/>
    </location>
</feature>
<sequence>MAPVTNQMLAAKKEKDCTAITLERKYFENSKSFIKRSLRPSEWQLHPMTGAYVVPRFGMERILNEGAALQFIANNTNITVPKVYACFEDDQAAYLVTELIEGVQMATLGPEERKVVEAELEGYIKTLRRLKSSEWGGPTGIVVPPYRLMVKIFRQEWRMKPRESEDLVFCHNDFSAHNVIVDPTTLKVKAVIDWEYAGFFPEEFEGMFFRRPGPSTTLEGEENDEDKLLKILRDNEKGYGKKM</sequence>
<dbReference type="Pfam" id="PF01636">
    <property type="entry name" value="APH"/>
    <property type="match status" value="1"/>
</dbReference>
<accession>A0ABR0SYW0</accession>
<dbReference type="InterPro" id="IPR051678">
    <property type="entry name" value="AGP_Transferase"/>
</dbReference>
<dbReference type="EMBL" id="JAVFKD010000002">
    <property type="protein sequence ID" value="KAK5996906.1"/>
    <property type="molecule type" value="Genomic_DNA"/>
</dbReference>
<dbReference type="Gene3D" id="3.90.1200.10">
    <property type="match status" value="1"/>
</dbReference>
<evidence type="ECO:0000313" key="2">
    <source>
        <dbReference type="EMBL" id="KAK5996906.1"/>
    </source>
</evidence>
<dbReference type="Proteomes" id="UP001338125">
    <property type="component" value="Unassembled WGS sequence"/>
</dbReference>
<reference evidence="2 3" key="1">
    <citation type="submission" date="2024-01" db="EMBL/GenBank/DDBJ databases">
        <title>Complete genome of Cladobotryum mycophilum ATHUM6906.</title>
        <authorList>
            <person name="Christinaki A.C."/>
            <person name="Myridakis A.I."/>
            <person name="Kouvelis V.N."/>
        </authorList>
    </citation>
    <scope>NUCLEOTIDE SEQUENCE [LARGE SCALE GENOMIC DNA]</scope>
    <source>
        <strain evidence="2 3">ATHUM6906</strain>
    </source>
</reference>
<organism evidence="2 3">
    <name type="scientific">Cladobotryum mycophilum</name>
    <dbReference type="NCBI Taxonomy" id="491253"/>
    <lineage>
        <taxon>Eukaryota</taxon>
        <taxon>Fungi</taxon>
        <taxon>Dikarya</taxon>
        <taxon>Ascomycota</taxon>
        <taxon>Pezizomycotina</taxon>
        <taxon>Sordariomycetes</taxon>
        <taxon>Hypocreomycetidae</taxon>
        <taxon>Hypocreales</taxon>
        <taxon>Hypocreaceae</taxon>
        <taxon>Cladobotryum</taxon>
    </lineage>
</organism>
<dbReference type="PANTHER" id="PTHR21310">
    <property type="entry name" value="AMINOGLYCOSIDE PHOSPHOTRANSFERASE-RELATED-RELATED"/>
    <property type="match status" value="1"/>
</dbReference>
<keyword evidence="3" id="KW-1185">Reference proteome</keyword>
<comment type="caution">
    <text evidence="2">The sequence shown here is derived from an EMBL/GenBank/DDBJ whole genome shotgun (WGS) entry which is preliminary data.</text>
</comment>
<gene>
    <name evidence="2" type="ORF">PT974_02253</name>
</gene>
<dbReference type="PANTHER" id="PTHR21310:SF15">
    <property type="entry name" value="AMINOGLYCOSIDE PHOSPHOTRANSFERASE DOMAIN-CONTAINING PROTEIN"/>
    <property type="match status" value="1"/>
</dbReference>
<evidence type="ECO:0000313" key="3">
    <source>
        <dbReference type="Proteomes" id="UP001338125"/>
    </source>
</evidence>
<proteinExistence type="predicted"/>
<name>A0ABR0SYW0_9HYPO</name>
<protein>
    <recommendedName>
        <fullName evidence="1">Aminoglycoside phosphotransferase domain-containing protein</fullName>
    </recommendedName>
</protein>
<dbReference type="SUPFAM" id="SSF56112">
    <property type="entry name" value="Protein kinase-like (PK-like)"/>
    <property type="match status" value="1"/>
</dbReference>
<dbReference type="CDD" id="cd05120">
    <property type="entry name" value="APH_ChoK_like"/>
    <property type="match status" value="1"/>
</dbReference>
<dbReference type="InterPro" id="IPR002575">
    <property type="entry name" value="Aminoglycoside_PTrfase"/>
</dbReference>
<evidence type="ECO:0000259" key="1">
    <source>
        <dbReference type="Pfam" id="PF01636"/>
    </source>
</evidence>